<dbReference type="PRINTS" id="PR01021">
    <property type="entry name" value="OMPADOMAIN"/>
</dbReference>
<proteinExistence type="predicted"/>
<dbReference type="InterPro" id="IPR006665">
    <property type="entry name" value="OmpA-like"/>
</dbReference>
<feature type="region of interest" description="Disordered" evidence="5">
    <location>
        <begin position="581"/>
        <end position="605"/>
    </location>
</feature>
<evidence type="ECO:0000256" key="5">
    <source>
        <dbReference type="SAM" id="MobiDB-lite"/>
    </source>
</evidence>
<accession>A0ABX4YCW8</accession>
<evidence type="ECO:0000259" key="6">
    <source>
        <dbReference type="PROSITE" id="PS51123"/>
    </source>
</evidence>
<dbReference type="PROSITE" id="PS01068">
    <property type="entry name" value="OMPA_1"/>
    <property type="match status" value="1"/>
</dbReference>
<keyword evidence="8" id="KW-1185">Reference proteome</keyword>
<dbReference type="EMBL" id="MCRM02000041">
    <property type="protein sequence ID" value="PNV71659.1"/>
    <property type="molecule type" value="Genomic_DNA"/>
</dbReference>
<evidence type="ECO:0000256" key="3">
    <source>
        <dbReference type="ARBA" id="ARBA00023237"/>
    </source>
</evidence>
<dbReference type="PANTHER" id="PTHR30329:SF21">
    <property type="entry name" value="LIPOPROTEIN YIAD-RELATED"/>
    <property type="match status" value="1"/>
</dbReference>
<evidence type="ECO:0000256" key="1">
    <source>
        <dbReference type="ARBA" id="ARBA00004442"/>
    </source>
</evidence>
<dbReference type="InterPro" id="IPR006690">
    <property type="entry name" value="OMPA-like_CS"/>
</dbReference>
<keyword evidence="2 4" id="KW-0472">Membrane</keyword>
<dbReference type="InterPro" id="IPR011659">
    <property type="entry name" value="WD40"/>
</dbReference>
<reference evidence="7" key="1">
    <citation type="submission" date="2018-01" db="EMBL/GenBank/DDBJ databases">
        <title>Genomic characterization of Leptospira inadai serogroup Lyme isolated from captured rat in Brazil and comparative analysis with human reference strain.</title>
        <authorList>
            <person name="Moreno L.Z."/>
            <person name="Loureiro A.P."/>
            <person name="Miraglia F."/>
            <person name="Kremer F.S."/>
            <person name="Eslabao M.R."/>
            <person name="Dellagostin O.A."/>
            <person name="Lilenbaum W."/>
            <person name="Moreno A.M."/>
        </authorList>
    </citation>
    <scope>NUCLEOTIDE SEQUENCE [LARGE SCALE GENOMIC DNA]</scope>
    <source>
        <strain evidence="7">M34/99</strain>
    </source>
</reference>
<dbReference type="SUPFAM" id="SSF103088">
    <property type="entry name" value="OmpA-like"/>
    <property type="match status" value="1"/>
</dbReference>
<protein>
    <recommendedName>
        <fullName evidence="6">OmpA-like domain-containing protein</fullName>
    </recommendedName>
</protein>
<dbReference type="PROSITE" id="PS51123">
    <property type="entry name" value="OMPA_2"/>
    <property type="match status" value="1"/>
</dbReference>
<evidence type="ECO:0000313" key="8">
    <source>
        <dbReference type="Proteomes" id="UP000094669"/>
    </source>
</evidence>
<dbReference type="InterPro" id="IPR050330">
    <property type="entry name" value="Bact_OuterMem_StrucFunc"/>
</dbReference>
<comment type="subcellular location">
    <subcellularLocation>
        <location evidence="1">Cell outer membrane</location>
    </subcellularLocation>
</comment>
<comment type="caution">
    <text evidence="7">The sequence shown here is derived from an EMBL/GenBank/DDBJ whole genome shotgun (WGS) entry which is preliminary data.</text>
</comment>
<dbReference type="CDD" id="cd07185">
    <property type="entry name" value="OmpA_C-like"/>
    <property type="match status" value="1"/>
</dbReference>
<dbReference type="Proteomes" id="UP000094669">
    <property type="component" value="Unassembled WGS sequence"/>
</dbReference>
<evidence type="ECO:0000256" key="4">
    <source>
        <dbReference type="PROSITE-ProRule" id="PRU00473"/>
    </source>
</evidence>
<dbReference type="PROSITE" id="PS51257">
    <property type="entry name" value="PROKAR_LIPOPROTEIN"/>
    <property type="match status" value="1"/>
</dbReference>
<keyword evidence="3" id="KW-0998">Cell outer membrane</keyword>
<sequence>MKGRISSIYTFLLFSCFLPLIAEEKIVEGKLLQFGKLIHSGEDFIQIESNDLGPELSKYQQHTVRLLCEMKEQHCMPLRFDLPPFNEEAGIQPWTLKKIPDYVSRHQYSINPTVTPDGRYLFWTVFRPQGRHGTQKIWYAEKDEKGFWKDGKEMPHPLNNDMPSAVLSALPGGNELYVFGSYDEEEQRKKLDEELEHKRKEIYQDIDNDPNISAKLDAIEKEHRKKKEALAKRVPLYKSFRENGTWSVPKIIDFPGFYNNYRKSSNPSQEVFGGSTLSSSGRVMIFSVQREDSVGKLDLYISFQKEDGTYSFGQSLGSSINTEKEEMAPFLASDDRTLYFSSDGHQGISIYVTRRIGNGWTQWTKPVEVSENLKGVNFFSIPANSKWAYVSRDGKLYMAYLPQDFRPNSVVVVNGKVSDENGNPISAEIHYESLTNFKELGIAKSDPKTGSFSLVLPYGEKYGFYAKQEGYLTVSRNLNLENPSDQEKVAVEFVLPSIAIGRQIQLNNLFFETKKSEISKESEPELNRLAELLKSNSNLKILVEGHTDNVGKKTDNQTLSENRANAIAEYLKVKHGIGEDRVQTKGYGDSQPISSNDTPEGRQKNRRVVFQILE</sequence>
<gene>
    <name evidence="7" type="ORF">BES34_021045</name>
</gene>
<dbReference type="PANTHER" id="PTHR30329">
    <property type="entry name" value="STATOR ELEMENT OF FLAGELLAR MOTOR COMPLEX"/>
    <property type="match status" value="1"/>
</dbReference>
<dbReference type="InterPro" id="IPR006664">
    <property type="entry name" value="OMP_bac"/>
</dbReference>
<dbReference type="Gene3D" id="3.30.1330.60">
    <property type="entry name" value="OmpA-like domain"/>
    <property type="match status" value="1"/>
</dbReference>
<evidence type="ECO:0000256" key="2">
    <source>
        <dbReference type="ARBA" id="ARBA00023136"/>
    </source>
</evidence>
<feature type="domain" description="OmpA-like" evidence="6">
    <location>
        <begin position="498"/>
        <end position="614"/>
    </location>
</feature>
<dbReference type="Pfam" id="PF00691">
    <property type="entry name" value="OmpA"/>
    <property type="match status" value="1"/>
</dbReference>
<organism evidence="7 8">
    <name type="scientific">Leptospira inadai serovar Lyme</name>
    <dbReference type="NCBI Taxonomy" id="293084"/>
    <lineage>
        <taxon>Bacteria</taxon>
        <taxon>Pseudomonadati</taxon>
        <taxon>Spirochaetota</taxon>
        <taxon>Spirochaetia</taxon>
        <taxon>Leptospirales</taxon>
        <taxon>Leptospiraceae</taxon>
        <taxon>Leptospira</taxon>
    </lineage>
</organism>
<evidence type="ECO:0000313" key="7">
    <source>
        <dbReference type="EMBL" id="PNV71659.1"/>
    </source>
</evidence>
<dbReference type="Pfam" id="PF07676">
    <property type="entry name" value="PD40"/>
    <property type="match status" value="2"/>
</dbReference>
<name>A0ABX4YCW8_9LEPT</name>
<dbReference type="SUPFAM" id="SSF82171">
    <property type="entry name" value="DPP6 N-terminal domain-like"/>
    <property type="match status" value="1"/>
</dbReference>
<dbReference type="InterPro" id="IPR036737">
    <property type="entry name" value="OmpA-like_sf"/>
</dbReference>
<dbReference type="RefSeq" id="WP_010415254.1">
    <property type="nucleotide sequence ID" value="NZ_MCRM02000041.1"/>
</dbReference>